<name>A0A4R6QL79_9BURK</name>
<dbReference type="GO" id="GO:0046353">
    <property type="term" value="F:aminoglycoside 3-N-acetyltransferase activity"/>
    <property type="evidence" value="ECO:0007669"/>
    <property type="project" value="UniProtKB-EC"/>
</dbReference>
<sequence length="268" mass="29313">MGLDRDLLVHGSVSNIGKLDKPVTALVDAWLNSLDLTQQTVLVPALPYNTTMREYLDSCVLFDVRTARNAMGAISAVVMAKEGARRSVHPTHSLVALGAEAQAYTDSHHCDQTPFGAHSPYWHITRKRGQILMVGVGLNSVTCFHVYEDLLGDDLPFPVYLPEAFDIACVDAQGEPLTVSTRCHNPKQSVIRDCERARPWLESAGAIRTVKLGESELSVIDAYLFTKVLLERLKKGESIYGKVKLSAGQVAAINSALERLSRAEQGAK</sequence>
<proteinExistence type="inferred from homology"/>
<dbReference type="InterPro" id="IPR028345">
    <property type="entry name" value="Antibiotic_NAT-like"/>
</dbReference>
<evidence type="ECO:0000256" key="1">
    <source>
        <dbReference type="ARBA" id="ARBA00006383"/>
    </source>
</evidence>
<dbReference type="GO" id="GO:0046677">
    <property type="term" value="P:response to antibiotic"/>
    <property type="evidence" value="ECO:0007669"/>
    <property type="project" value="UniProtKB-KW"/>
</dbReference>
<dbReference type="PANTHER" id="PTHR11104:SF0">
    <property type="entry name" value="SPBETA PROPHAGE-DERIVED AMINOGLYCOSIDE N(3')-ACETYLTRANSFERASE-LIKE PROTEIN YOKD"/>
    <property type="match status" value="1"/>
</dbReference>
<evidence type="ECO:0000256" key="5">
    <source>
        <dbReference type="RuleBase" id="RU365031"/>
    </source>
</evidence>
<dbReference type="Proteomes" id="UP000295361">
    <property type="component" value="Unassembled WGS sequence"/>
</dbReference>
<dbReference type="InParanoid" id="A0A4R6QL79"/>
<keyword evidence="7" id="KW-1185">Reference proteome</keyword>
<comment type="catalytic activity">
    <reaction evidence="5">
        <text>a 2-deoxystreptamine antibiotic + acetyl-CoA = an N(3)-acetyl-2-deoxystreptamine antibiotic + CoA + H(+)</text>
        <dbReference type="Rhea" id="RHEA:12665"/>
        <dbReference type="ChEBI" id="CHEBI:15378"/>
        <dbReference type="ChEBI" id="CHEBI:57287"/>
        <dbReference type="ChEBI" id="CHEBI:57288"/>
        <dbReference type="ChEBI" id="CHEBI:57921"/>
        <dbReference type="ChEBI" id="CHEBI:77452"/>
        <dbReference type="EC" id="2.3.1.81"/>
    </reaction>
</comment>
<dbReference type="EMBL" id="SNXS01000005">
    <property type="protein sequence ID" value="TDP63339.1"/>
    <property type="molecule type" value="Genomic_DNA"/>
</dbReference>
<dbReference type="EC" id="2.3.1.-" evidence="5"/>
<keyword evidence="5" id="KW-0046">Antibiotic resistance</keyword>
<keyword evidence="4 5" id="KW-0012">Acyltransferase</keyword>
<evidence type="ECO:0000256" key="4">
    <source>
        <dbReference type="ARBA" id="ARBA00023315"/>
    </source>
</evidence>
<accession>A0A4R6QL79</accession>
<protein>
    <recommendedName>
        <fullName evidence="2 5">Aminoglycoside N(3)-acetyltransferase</fullName>
        <ecNumber evidence="5">2.3.1.-</ecNumber>
    </recommendedName>
</protein>
<reference evidence="6 7" key="1">
    <citation type="submission" date="2019-03" db="EMBL/GenBank/DDBJ databases">
        <title>Genomic Encyclopedia of Type Strains, Phase IV (KMG-IV): sequencing the most valuable type-strain genomes for metagenomic binning, comparative biology and taxonomic classification.</title>
        <authorList>
            <person name="Goeker M."/>
        </authorList>
    </citation>
    <scope>NUCLEOTIDE SEQUENCE [LARGE SCALE GENOMIC DNA]</scope>
    <source>
        <strain evidence="6 7">DSM 16998</strain>
    </source>
</reference>
<dbReference type="InterPro" id="IPR003679">
    <property type="entry name" value="Amioglycoside_AcTrfase"/>
</dbReference>
<keyword evidence="3 5" id="KW-0808">Transferase</keyword>
<evidence type="ECO:0000256" key="2">
    <source>
        <dbReference type="ARBA" id="ARBA00012882"/>
    </source>
</evidence>
<comment type="similarity">
    <text evidence="1 5">Belongs to the antibiotic N-acetyltransferase family.</text>
</comment>
<evidence type="ECO:0000256" key="3">
    <source>
        <dbReference type="ARBA" id="ARBA00022679"/>
    </source>
</evidence>
<gene>
    <name evidence="6" type="ORF">DES47_105344</name>
</gene>
<evidence type="ECO:0000313" key="6">
    <source>
        <dbReference type="EMBL" id="TDP63339.1"/>
    </source>
</evidence>
<dbReference type="PANTHER" id="PTHR11104">
    <property type="entry name" value="AMINOGLYCOSIDE N3-ACETYLTRANSFERASE"/>
    <property type="match status" value="1"/>
</dbReference>
<dbReference type="Pfam" id="PF02522">
    <property type="entry name" value="Antibiotic_NAT"/>
    <property type="match status" value="1"/>
</dbReference>
<organism evidence="6 7">
    <name type="scientific">Roseateles toxinivorans</name>
    <dbReference type="NCBI Taxonomy" id="270368"/>
    <lineage>
        <taxon>Bacteria</taxon>
        <taxon>Pseudomonadati</taxon>
        <taxon>Pseudomonadota</taxon>
        <taxon>Betaproteobacteria</taxon>
        <taxon>Burkholderiales</taxon>
        <taxon>Sphaerotilaceae</taxon>
        <taxon>Roseateles</taxon>
    </lineage>
</organism>
<dbReference type="AlphaFoldDB" id="A0A4R6QL79"/>
<comment type="caution">
    <text evidence="6">The sequence shown here is derived from an EMBL/GenBank/DDBJ whole genome shotgun (WGS) entry which is preliminary data.</text>
</comment>
<dbReference type="SUPFAM" id="SSF110710">
    <property type="entry name" value="TTHA0583/YokD-like"/>
    <property type="match status" value="1"/>
</dbReference>
<evidence type="ECO:0000313" key="7">
    <source>
        <dbReference type="Proteomes" id="UP000295361"/>
    </source>
</evidence>